<dbReference type="InterPro" id="IPR041698">
    <property type="entry name" value="Methyltransf_25"/>
</dbReference>
<feature type="domain" description="Methyltransferase" evidence="3">
    <location>
        <begin position="47"/>
        <end position="137"/>
    </location>
</feature>
<dbReference type="GO" id="GO:0008168">
    <property type="term" value="F:methyltransferase activity"/>
    <property type="evidence" value="ECO:0007669"/>
    <property type="project" value="UniProtKB-KW"/>
</dbReference>
<protein>
    <submittedName>
        <fullName evidence="4">Methyltransferase domain-containing protein</fullName>
    </submittedName>
</protein>
<dbReference type="OrthoDB" id="597202at2"/>
<reference evidence="5" key="1">
    <citation type="submission" date="2016-11" db="EMBL/GenBank/DDBJ databases">
        <authorList>
            <person name="Varghese N."/>
            <person name="Submissions S."/>
        </authorList>
    </citation>
    <scope>NUCLEOTIDE SEQUENCE [LARGE SCALE GENOMIC DNA]</scope>
    <source>
        <strain evidence="5">DSM 16990</strain>
    </source>
</reference>
<organism evidence="4 5">
    <name type="scientific">Pedobacter caeni</name>
    <dbReference type="NCBI Taxonomy" id="288992"/>
    <lineage>
        <taxon>Bacteria</taxon>
        <taxon>Pseudomonadati</taxon>
        <taxon>Bacteroidota</taxon>
        <taxon>Sphingobacteriia</taxon>
        <taxon>Sphingobacteriales</taxon>
        <taxon>Sphingobacteriaceae</taxon>
        <taxon>Pedobacter</taxon>
    </lineage>
</organism>
<dbReference type="Gene3D" id="3.40.50.150">
    <property type="entry name" value="Vaccinia Virus protein VP39"/>
    <property type="match status" value="1"/>
</dbReference>
<dbReference type="PANTHER" id="PTHR43861">
    <property type="entry name" value="TRANS-ACONITATE 2-METHYLTRANSFERASE-RELATED"/>
    <property type="match status" value="1"/>
</dbReference>
<dbReference type="RefSeq" id="WP_073232088.1">
    <property type="nucleotide sequence ID" value="NZ_FQUQ01000003.1"/>
</dbReference>
<dbReference type="GO" id="GO:0032259">
    <property type="term" value="P:methylation"/>
    <property type="evidence" value="ECO:0007669"/>
    <property type="project" value="UniProtKB-KW"/>
</dbReference>
<keyword evidence="1 4" id="KW-0489">Methyltransferase</keyword>
<dbReference type="AlphaFoldDB" id="A0A1M5DKB9"/>
<dbReference type="STRING" id="288992.SAMN04488522_103272"/>
<dbReference type="Proteomes" id="UP000184287">
    <property type="component" value="Unassembled WGS sequence"/>
</dbReference>
<dbReference type="InterPro" id="IPR029063">
    <property type="entry name" value="SAM-dependent_MTases_sf"/>
</dbReference>
<gene>
    <name evidence="4" type="ORF">SAMN04488522_103272</name>
</gene>
<proteinExistence type="predicted"/>
<evidence type="ECO:0000256" key="2">
    <source>
        <dbReference type="ARBA" id="ARBA00022679"/>
    </source>
</evidence>
<sequence length="207" mass="23183">MKKGNSKNVFEVYNKIADCFAENRYQGLMEKKYLDELITHLDARSEVLDLGCGTGIPILGYLRNQNLNVTGVDASDKILALAKKNFPSTLFIQSDMRHLSLNKKFDAIIAWHSFFHLPAEDQPAMFATFEAHLNPNGILLFTSGTTHGEAWGSIGGEDLFHGSLSTREYQDLLTAHDFSVLKHQINDPDCGNANVWMAKYTPVFKTV</sequence>
<dbReference type="Pfam" id="PF13649">
    <property type="entry name" value="Methyltransf_25"/>
    <property type="match status" value="1"/>
</dbReference>
<evidence type="ECO:0000313" key="5">
    <source>
        <dbReference type="Proteomes" id="UP000184287"/>
    </source>
</evidence>
<evidence type="ECO:0000259" key="3">
    <source>
        <dbReference type="Pfam" id="PF13649"/>
    </source>
</evidence>
<evidence type="ECO:0000256" key="1">
    <source>
        <dbReference type="ARBA" id="ARBA00022603"/>
    </source>
</evidence>
<dbReference type="SUPFAM" id="SSF53335">
    <property type="entry name" value="S-adenosyl-L-methionine-dependent methyltransferases"/>
    <property type="match status" value="1"/>
</dbReference>
<dbReference type="EMBL" id="FQUQ01000003">
    <property type="protein sequence ID" value="SHF67356.1"/>
    <property type="molecule type" value="Genomic_DNA"/>
</dbReference>
<accession>A0A1M5DKB9</accession>
<evidence type="ECO:0000313" key="4">
    <source>
        <dbReference type="EMBL" id="SHF67356.1"/>
    </source>
</evidence>
<keyword evidence="5" id="KW-1185">Reference proteome</keyword>
<name>A0A1M5DKB9_9SPHI</name>
<dbReference type="PANTHER" id="PTHR43861:SF1">
    <property type="entry name" value="TRANS-ACONITATE 2-METHYLTRANSFERASE"/>
    <property type="match status" value="1"/>
</dbReference>
<dbReference type="CDD" id="cd02440">
    <property type="entry name" value="AdoMet_MTases"/>
    <property type="match status" value="1"/>
</dbReference>
<keyword evidence="2 4" id="KW-0808">Transferase</keyword>